<name>A0A0E9SB25_ANGAN</name>
<protein>
    <submittedName>
        <fullName evidence="1">Uncharacterized protein</fullName>
    </submittedName>
</protein>
<dbReference type="EMBL" id="GBXM01070106">
    <property type="protein sequence ID" value="JAH38471.1"/>
    <property type="molecule type" value="Transcribed_RNA"/>
</dbReference>
<dbReference type="AlphaFoldDB" id="A0A0E9SB25"/>
<reference evidence="1" key="1">
    <citation type="submission" date="2014-11" db="EMBL/GenBank/DDBJ databases">
        <authorList>
            <person name="Amaro Gonzalez C."/>
        </authorList>
    </citation>
    <scope>NUCLEOTIDE SEQUENCE</scope>
</reference>
<sequence>MQLKVLGRKNKTTMHAYIYTSSLKNITNKIGFREYITQSKKKYI</sequence>
<organism evidence="1">
    <name type="scientific">Anguilla anguilla</name>
    <name type="common">European freshwater eel</name>
    <name type="synonym">Muraena anguilla</name>
    <dbReference type="NCBI Taxonomy" id="7936"/>
    <lineage>
        <taxon>Eukaryota</taxon>
        <taxon>Metazoa</taxon>
        <taxon>Chordata</taxon>
        <taxon>Craniata</taxon>
        <taxon>Vertebrata</taxon>
        <taxon>Euteleostomi</taxon>
        <taxon>Actinopterygii</taxon>
        <taxon>Neopterygii</taxon>
        <taxon>Teleostei</taxon>
        <taxon>Anguilliformes</taxon>
        <taxon>Anguillidae</taxon>
        <taxon>Anguilla</taxon>
    </lineage>
</organism>
<evidence type="ECO:0000313" key="1">
    <source>
        <dbReference type="EMBL" id="JAH38471.1"/>
    </source>
</evidence>
<accession>A0A0E9SB25</accession>
<proteinExistence type="predicted"/>
<reference evidence="1" key="2">
    <citation type="journal article" date="2015" name="Fish Shellfish Immunol.">
        <title>Early steps in the European eel (Anguilla anguilla)-Vibrio vulnificus interaction in the gills: Role of the RtxA13 toxin.</title>
        <authorList>
            <person name="Callol A."/>
            <person name="Pajuelo D."/>
            <person name="Ebbesson L."/>
            <person name="Teles M."/>
            <person name="MacKenzie S."/>
            <person name="Amaro C."/>
        </authorList>
    </citation>
    <scope>NUCLEOTIDE SEQUENCE</scope>
</reference>